<sequence>MANKYWYDAKLGAATTGLLGGLNWNAQTDAGGAWSALGAGDTGFMETDYGGGDGDSSDCNVDANVTVVTLNLNAPNEESEYEGTFTIDGGVTLTLTQGAEWEGALVVSGTLDTVLQQTFCPVTGAGAITVSGDISGGTGTDYSGYTGTFTWDGAGSQECGGQAASLPDWIMNGAGTLTLAADLSSDDITMTNGTLALDTFDLDAGSISGTGGTLALDGGLLRLS</sequence>
<dbReference type="AlphaFoldDB" id="A0A0F9G2B7"/>
<name>A0A0F9G2B7_9ZZZZ</name>
<protein>
    <submittedName>
        <fullName evidence="1">Uncharacterized protein</fullName>
    </submittedName>
</protein>
<proteinExistence type="predicted"/>
<feature type="non-terminal residue" evidence="1">
    <location>
        <position position="224"/>
    </location>
</feature>
<dbReference type="EMBL" id="LAZR01019376">
    <property type="protein sequence ID" value="KKL92783.1"/>
    <property type="molecule type" value="Genomic_DNA"/>
</dbReference>
<organism evidence="1">
    <name type="scientific">marine sediment metagenome</name>
    <dbReference type="NCBI Taxonomy" id="412755"/>
    <lineage>
        <taxon>unclassified sequences</taxon>
        <taxon>metagenomes</taxon>
        <taxon>ecological metagenomes</taxon>
    </lineage>
</organism>
<accession>A0A0F9G2B7</accession>
<comment type="caution">
    <text evidence="1">The sequence shown here is derived from an EMBL/GenBank/DDBJ whole genome shotgun (WGS) entry which is preliminary data.</text>
</comment>
<reference evidence="1" key="1">
    <citation type="journal article" date="2015" name="Nature">
        <title>Complex archaea that bridge the gap between prokaryotes and eukaryotes.</title>
        <authorList>
            <person name="Spang A."/>
            <person name="Saw J.H."/>
            <person name="Jorgensen S.L."/>
            <person name="Zaremba-Niedzwiedzka K."/>
            <person name="Martijn J."/>
            <person name="Lind A.E."/>
            <person name="van Eijk R."/>
            <person name="Schleper C."/>
            <person name="Guy L."/>
            <person name="Ettema T.J."/>
        </authorList>
    </citation>
    <scope>NUCLEOTIDE SEQUENCE</scope>
</reference>
<evidence type="ECO:0000313" key="1">
    <source>
        <dbReference type="EMBL" id="KKL92783.1"/>
    </source>
</evidence>
<gene>
    <name evidence="1" type="ORF">LCGC14_1881280</name>
</gene>